<evidence type="ECO:0000313" key="1">
    <source>
        <dbReference type="EMBL" id="KAK7940364.1"/>
    </source>
</evidence>
<protein>
    <recommendedName>
        <fullName evidence="3">Secreted protein</fullName>
    </recommendedName>
</protein>
<keyword evidence="2" id="KW-1185">Reference proteome</keyword>
<dbReference type="EMBL" id="JBBPFD010000002">
    <property type="protein sequence ID" value="KAK7940364.1"/>
    <property type="molecule type" value="Genomic_DNA"/>
</dbReference>
<name>A0AAW0Q867_9GOBI</name>
<reference evidence="2" key="1">
    <citation type="submission" date="2024-04" db="EMBL/GenBank/DDBJ databases">
        <title>Salinicola lusitanus LLJ914,a marine bacterium isolated from the Okinawa Trough.</title>
        <authorList>
            <person name="Li J."/>
        </authorList>
    </citation>
    <scope>NUCLEOTIDE SEQUENCE [LARGE SCALE GENOMIC DNA]</scope>
</reference>
<evidence type="ECO:0000313" key="2">
    <source>
        <dbReference type="Proteomes" id="UP001460270"/>
    </source>
</evidence>
<accession>A0AAW0Q867</accession>
<gene>
    <name evidence="1" type="ORF">WMY93_003690</name>
</gene>
<organism evidence="1 2">
    <name type="scientific">Mugilogobius chulae</name>
    <name type="common">yellowstripe goby</name>
    <dbReference type="NCBI Taxonomy" id="88201"/>
    <lineage>
        <taxon>Eukaryota</taxon>
        <taxon>Metazoa</taxon>
        <taxon>Chordata</taxon>
        <taxon>Craniata</taxon>
        <taxon>Vertebrata</taxon>
        <taxon>Euteleostomi</taxon>
        <taxon>Actinopterygii</taxon>
        <taxon>Neopterygii</taxon>
        <taxon>Teleostei</taxon>
        <taxon>Neoteleostei</taxon>
        <taxon>Acanthomorphata</taxon>
        <taxon>Gobiaria</taxon>
        <taxon>Gobiiformes</taxon>
        <taxon>Gobioidei</taxon>
        <taxon>Gobiidae</taxon>
        <taxon>Gobionellinae</taxon>
        <taxon>Mugilogobius</taxon>
    </lineage>
</organism>
<dbReference type="Proteomes" id="UP001460270">
    <property type="component" value="Unassembled WGS sequence"/>
</dbReference>
<evidence type="ECO:0008006" key="3">
    <source>
        <dbReference type="Google" id="ProtNLM"/>
    </source>
</evidence>
<proteinExistence type="predicted"/>
<dbReference type="AlphaFoldDB" id="A0AAW0Q867"/>
<sequence length="110" mass="11657">MAPGRSVLGAAVLSCLSGGVSRKSQPAKKRTHVSRSLHFTLLSPQALDSLVLCYDSVTVKPRAGRLSGAGSDIPEKKCPLLSPKSVAAVSHSSTNLPIELLYLRTFGVWQ</sequence>
<comment type="caution">
    <text evidence="1">The sequence shown here is derived from an EMBL/GenBank/DDBJ whole genome shotgun (WGS) entry which is preliminary data.</text>
</comment>